<dbReference type="PRINTS" id="PR01228">
    <property type="entry name" value="EGGSHELL"/>
</dbReference>
<feature type="domain" description="Apple" evidence="2">
    <location>
        <begin position="335"/>
        <end position="417"/>
    </location>
</feature>
<dbReference type="PROSITE" id="PS50948">
    <property type="entry name" value="PAN"/>
    <property type="match status" value="2"/>
</dbReference>
<dbReference type="Gene3D" id="3.50.4.10">
    <property type="entry name" value="Hepatocyte Growth Factor"/>
    <property type="match status" value="1"/>
</dbReference>
<evidence type="ECO:0000313" key="3">
    <source>
        <dbReference type="EMBL" id="KAK7068493.1"/>
    </source>
</evidence>
<comment type="caution">
    <text evidence="3">The sequence shown here is derived from an EMBL/GenBank/DDBJ whole genome shotgun (WGS) entry which is preliminary data.</text>
</comment>
<feature type="compositionally biased region" description="Gly residues" evidence="1">
    <location>
        <begin position="127"/>
        <end position="229"/>
    </location>
</feature>
<keyword evidence="4" id="KW-1185">Reference proteome</keyword>
<dbReference type="GO" id="GO:0009653">
    <property type="term" value="P:anatomical structure morphogenesis"/>
    <property type="evidence" value="ECO:0007669"/>
    <property type="project" value="TreeGrafter"/>
</dbReference>
<accession>A0AAN8WU61</accession>
<dbReference type="SUPFAM" id="SSF57414">
    <property type="entry name" value="Hairpin loop containing domain-like"/>
    <property type="match status" value="1"/>
</dbReference>
<dbReference type="CDD" id="cd01099">
    <property type="entry name" value="PAN_AP_HGF"/>
    <property type="match status" value="1"/>
</dbReference>
<name>A0AAN8WU61_HALRR</name>
<proteinExistence type="predicted"/>
<dbReference type="EMBL" id="JAXCGZ010017221">
    <property type="protein sequence ID" value="KAK7068493.1"/>
    <property type="molecule type" value="Genomic_DNA"/>
</dbReference>
<feature type="region of interest" description="Disordered" evidence="1">
    <location>
        <begin position="127"/>
        <end position="241"/>
    </location>
</feature>
<evidence type="ECO:0000256" key="1">
    <source>
        <dbReference type="SAM" id="MobiDB-lite"/>
    </source>
</evidence>
<dbReference type="Pfam" id="PF00024">
    <property type="entry name" value="PAN_1"/>
    <property type="match status" value="1"/>
</dbReference>
<dbReference type="InterPro" id="IPR003609">
    <property type="entry name" value="Pan_app"/>
</dbReference>
<organism evidence="3 4">
    <name type="scientific">Halocaridina rubra</name>
    <name type="common">Hawaiian red shrimp</name>
    <dbReference type="NCBI Taxonomy" id="373956"/>
    <lineage>
        <taxon>Eukaryota</taxon>
        <taxon>Metazoa</taxon>
        <taxon>Ecdysozoa</taxon>
        <taxon>Arthropoda</taxon>
        <taxon>Crustacea</taxon>
        <taxon>Multicrustacea</taxon>
        <taxon>Malacostraca</taxon>
        <taxon>Eumalacostraca</taxon>
        <taxon>Eucarida</taxon>
        <taxon>Decapoda</taxon>
        <taxon>Pleocyemata</taxon>
        <taxon>Caridea</taxon>
        <taxon>Atyoidea</taxon>
        <taxon>Atyidae</taxon>
        <taxon>Halocaridina</taxon>
    </lineage>
</organism>
<reference evidence="3 4" key="1">
    <citation type="submission" date="2023-11" db="EMBL/GenBank/DDBJ databases">
        <title>Halocaridina rubra genome assembly.</title>
        <authorList>
            <person name="Smith C."/>
        </authorList>
    </citation>
    <scope>NUCLEOTIDE SEQUENCE [LARGE SCALE GENOMIC DNA]</scope>
    <source>
        <strain evidence="3">EP-1</strain>
        <tissue evidence="3">Whole</tissue>
    </source>
</reference>
<dbReference type="PANTHER" id="PTHR47327">
    <property type="entry name" value="FI18240P1-RELATED"/>
    <property type="match status" value="1"/>
</dbReference>
<protein>
    <recommendedName>
        <fullName evidence="2">Apple domain-containing protein</fullName>
    </recommendedName>
</protein>
<dbReference type="AlphaFoldDB" id="A0AAN8WU61"/>
<sequence>MVYHNVYLDAQFCFLSLYAGSGGGGSSAFGGFGGGPGGSGGGFGSGLGGFGGGGSSGNGGSFGGGGGGGFGGFGVEGSGAGGVGGAGGGGGSGSGSFGGGAGGGSGTGTGGSFGSVGGSGGFTGGGSFGGGGSGGSGGSGSFGSGGSGSFGPGGSGSFGSGGFGPGGSGGSGGFRPGGSGGFGSGGTGGFGTGGSGGFRPGGSGGSGNFGGSGGFGSGGSGSLGSGGSSGTSTTASPDVQSCRFAPSYDKVMGVDLRGASREEIRARDQLGITIDCLKECDRRGTRCMAVTLETSPSTAQRCYSLDTSAGSNVNALSPAPEVSYFEKVCIPERTCGKAWTFVRVPGFDLNVNGRLLYNIRTREECQAECLRATGIPCRSAVYDSAQRTCKMMPETRRTDPDKFAFRSRDLEFMENQCAPVF</sequence>
<feature type="domain" description="Apple" evidence="2">
    <location>
        <begin position="242"/>
        <end position="329"/>
    </location>
</feature>
<dbReference type="InterPro" id="IPR052774">
    <property type="entry name" value="Celegans_DevNeuronal_Protein"/>
</dbReference>
<dbReference type="PANTHER" id="PTHR47327:SF1">
    <property type="entry name" value="RE15579P"/>
    <property type="match status" value="1"/>
</dbReference>
<gene>
    <name evidence="3" type="ORF">SK128_019535</name>
</gene>
<dbReference type="Proteomes" id="UP001381693">
    <property type="component" value="Unassembled WGS sequence"/>
</dbReference>
<evidence type="ECO:0000259" key="2">
    <source>
        <dbReference type="PROSITE" id="PS50948"/>
    </source>
</evidence>
<dbReference type="SMART" id="SM00473">
    <property type="entry name" value="PAN_AP"/>
    <property type="match status" value="2"/>
</dbReference>
<evidence type="ECO:0000313" key="4">
    <source>
        <dbReference type="Proteomes" id="UP001381693"/>
    </source>
</evidence>